<gene>
    <name evidence="2" type="ORF">SAMN05192576_2532</name>
</gene>
<dbReference type="RefSeq" id="WP_091025129.1">
    <property type="nucleotide sequence ID" value="NZ_BKAE01000006.1"/>
</dbReference>
<feature type="transmembrane region" description="Helical" evidence="1">
    <location>
        <begin position="48"/>
        <end position="68"/>
    </location>
</feature>
<keyword evidence="1" id="KW-1133">Transmembrane helix</keyword>
<keyword evidence="3" id="KW-1185">Reference proteome</keyword>
<organism evidence="2 3">
    <name type="scientific">Nocardioides szechwanensis</name>
    <dbReference type="NCBI Taxonomy" id="1005944"/>
    <lineage>
        <taxon>Bacteria</taxon>
        <taxon>Bacillati</taxon>
        <taxon>Actinomycetota</taxon>
        <taxon>Actinomycetes</taxon>
        <taxon>Propionibacteriales</taxon>
        <taxon>Nocardioidaceae</taxon>
        <taxon>Nocardioides</taxon>
    </lineage>
</organism>
<evidence type="ECO:0000313" key="3">
    <source>
        <dbReference type="Proteomes" id="UP000199004"/>
    </source>
</evidence>
<protein>
    <submittedName>
        <fullName evidence="2">Uncharacterized protein</fullName>
    </submittedName>
</protein>
<evidence type="ECO:0000313" key="2">
    <source>
        <dbReference type="EMBL" id="SDN61440.1"/>
    </source>
</evidence>
<keyword evidence="1" id="KW-0472">Membrane</keyword>
<name>A0A1H0CU51_9ACTN</name>
<sequence>MDEIGTGPAKPTQRHLLTPETVTRTGAGLDADLTRRHGQSNGLRVHGLYFAAVSLVALVLIIAAIVLATTTM</sequence>
<keyword evidence="1" id="KW-0812">Transmembrane</keyword>
<proteinExistence type="predicted"/>
<dbReference type="Proteomes" id="UP000199004">
    <property type="component" value="Unassembled WGS sequence"/>
</dbReference>
<dbReference type="EMBL" id="FNIC01000003">
    <property type="protein sequence ID" value="SDN61440.1"/>
    <property type="molecule type" value="Genomic_DNA"/>
</dbReference>
<accession>A0A1H0CU51</accession>
<evidence type="ECO:0000256" key="1">
    <source>
        <dbReference type="SAM" id="Phobius"/>
    </source>
</evidence>
<dbReference type="OrthoDB" id="9973008at2"/>
<dbReference type="AlphaFoldDB" id="A0A1H0CU51"/>
<reference evidence="2 3" key="1">
    <citation type="submission" date="2016-10" db="EMBL/GenBank/DDBJ databases">
        <authorList>
            <person name="de Groot N.N."/>
        </authorList>
    </citation>
    <scope>NUCLEOTIDE SEQUENCE [LARGE SCALE GENOMIC DNA]</scope>
    <source>
        <strain evidence="2 3">CGMCC 1.11147</strain>
    </source>
</reference>